<sequence>MRTAEELWREAGDIRSTVPDVIDVTNDSHSSFLYVLRNLYKDIILTNLDYALDKKVEQDLWNVCFKVPISGLQPKQGKKNCNPILKLFLEGAAGFYMFLLQEICAQCDTNSTICKRNAQLGIFNGARCQSM</sequence>
<organism evidence="1 2">
    <name type="scientific">Daphnia galeata</name>
    <dbReference type="NCBI Taxonomy" id="27404"/>
    <lineage>
        <taxon>Eukaryota</taxon>
        <taxon>Metazoa</taxon>
        <taxon>Ecdysozoa</taxon>
        <taxon>Arthropoda</taxon>
        <taxon>Crustacea</taxon>
        <taxon>Branchiopoda</taxon>
        <taxon>Diplostraca</taxon>
        <taxon>Cladocera</taxon>
        <taxon>Anomopoda</taxon>
        <taxon>Daphniidae</taxon>
        <taxon>Daphnia</taxon>
    </lineage>
</organism>
<comment type="caution">
    <text evidence="1">The sequence shown here is derived from an EMBL/GenBank/DDBJ whole genome shotgun (WGS) entry which is preliminary data.</text>
</comment>
<dbReference type="GO" id="GO:0042162">
    <property type="term" value="F:telomeric DNA binding"/>
    <property type="evidence" value="ECO:0007669"/>
    <property type="project" value="TreeGrafter"/>
</dbReference>
<dbReference type="EMBL" id="CAKKLH010000278">
    <property type="protein sequence ID" value="CAH0107743.1"/>
    <property type="molecule type" value="Genomic_DNA"/>
</dbReference>
<dbReference type="AlphaFoldDB" id="A0A8J2RT32"/>
<dbReference type="SUPFAM" id="SSF48452">
    <property type="entry name" value="TPR-like"/>
    <property type="match status" value="1"/>
</dbReference>
<accession>A0A8J2RT32</accession>
<evidence type="ECO:0000313" key="1">
    <source>
        <dbReference type="EMBL" id="CAH0107743.1"/>
    </source>
</evidence>
<proteinExistence type="predicted"/>
<dbReference type="OrthoDB" id="69928at2759"/>
<dbReference type="PANTHER" id="PTHR15696">
    <property type="entry name" value="SMG-7 SUPPRESSOR WITH MORPHOLOGICAL EFFECT ON GENITALIA PROTEIN 7"/>
    <property type="match status" value="1"/>
</dbReference>
<dbReference type="InterPro" id="IPR045153">
    <property type="entry name" value="Est1/Ebs1-like"/>
</dbReference>
<dbReference type="Gene3D" id="1.25.40.10">
    <property type="entry name" value="Tetratricopeptide repeat domain"/>
    <property type="match status" value="1"/>
</dbReference>
<evidence type="ECO:0000313" key="2">
    <source>
        <dbReference type="Proteomes" id="UP000789390"/>
    </source>
</evidence>
<gene>
    <name evidence="1" type="ORF">DGAL_LOCUS11076</name>
</gene>
<dbReference type="PANTHER" id="PTHR15696:SF5">
    <property type="entry name" value="NONSENSE-MEDIATED MRNA DECAY FACTOR SMG7"/>
    <property type="match status" value="1"/>
</dbReference>
<keyword evidence="2" id="KW-1185">Reference proteome</keyword>
<dbReference type="Proteomes" id="UP000789390">
    <property type="component" value="Unassembled WGS sequence"/>
</dbReference>
<dbReference type="GO" id="GO:0070034">
    <property type="term" value="F:telomerase RNA binding"/>
    <property type="evidence" value="ECO:0007669"/>
    <property type="project" value="TreeGrafter"/>
</dbReference>
<protein>
    <submittedName>
        <fullName evidence="1">Uncharacterized protein</fullName>
    </submittedName>
</protein>
<reference evidence="1" key="1">
    <citation type="submission" date="2021-11" db="EMBL/GenBank/DDBJ databases">
        <authorList>
            <person name="Schell T."/>
        </authorList>
    </citation>
    <scope>NUCLEOTIDE SEQUENCE</scope>
    <source>
        <strain evidence="1">M5</strain>
    </source>
</reference>
<dbReference type="GO" id="GO:0005697">
    <property type="term" value="C:telomerase holoenzyme complex"/>
    <property type="evidence" value="ECO:0007669"/>
    <property type="project" value="TreeGrafter"/>
</dbReference>
<dbReference type="InterPro" id="IPR011990">
    <property type="entry name" value="TPR-like_helical_dom_sf"/>
</dbReference>
<dbReference type="GO" id="GO:0000184">
    <property type="term" value="P:nuclear-transcribed mRNA catabolic process, nonsense-mediated decay"/>
    <property type="evidence" value="ECO:0007669"/>
    <property type="project" value="TreeGrafter"/>
</dbReference>
<name>A0A8J2RT32_9CRUS</name>